<evidence type="ECO:0000313" key="3">
    <source>
        <dbReference type="Proteomes" id="UP000825935"/>
    </source>
</evidence>
<dbReference type="EMBL" id="CM035430">
    <property type="protein sequence ID" value="KAH7298462.1"/>
    <property type="molecule type" value="Genomic_DNA"/>
</dbReference>
<dbReference type="Pfam" id="PF08045">
    <property type="entry name" value="CDC14"/>
    <property type="match status" value="1"/>
</dbReference>
<comment type="caution">
    <text evidence="2">The sequence shown here is derived from an EMBL/GenBank/DDBJ whole genome shotgun (WGS) entry which is preliminary data.</text>
</comment>
<name>A0A8T2RPW5_CERRI</name>
<feature type="compositionally biased region" description="Basic and acidic residues" evidence="1">
    <location>
        <begin position="14"/>
        <end position="32"/>
    </location>
</feature>
<dbReference type="InterPro" id="IPR012535">
    <property type="entry name" value="Cell_div_Cdc14"/>
</dbReference>
<keyword evidence="3" id="KW-1185">Reference proteome</keyword>
<dbReference type="OrthoDB" id="5357220at2759"/>
<evidence type="ECO:0000313" key="2">
    <source>
        <dbReference type="EMBL" id="KAH7298462.1"/>
    </source>
</evidence>
<protein>
    <submittedName>
        <fullName evidence="2">Uncharacterized protein</fullName>
    </submittedName>
</protein>
<feature type="region of interest" description="Disordered" evidence="1">
    <location>
        <begin position="1"/>
        <end position="46"/>
    </location>
</feature>
<gene>
    <name evidence="2" type="ORF">KP509_25G044700</name>
</gene>
<dbReference type="AlphaFoldDB" id="A0A8T2RPW5"/>
<accession>A0A8T2RPW5</accession>
<sequence>MLHLKPPAWAERFSATKEGEEKEAPARNREKNSSLPLSASFSQGSSSSVPAPVVASASPVSPLITELVASLTDRRLYREIILAIRLGLEDARADFSFLRVKGLKALIKTLASLSTSDTLIHLFQDSQTDKTLQVIPVLFEHSLASSRNTTVLVSDPLSLEGPQRIVSPPTDYEVALALRVLEGCCLLDKRSRVTASEYMAVKEVMELLSAGGVLEQTACLDVLPALMLDTPINQQEFLRCQGIRKISELVKLGHADEAMRLKCAELVLLLVGNTLPCSNDEASELQPLADSVLKDVHELFGDNFSSILRTAAPVPPSLSDDQVRGEALHAQAKILLEHVDSGTW</sequence>
<dbReference type="OMA" id="FEVCNGI"/>
<dbReference type="Proteomes" id="UP000825935">
    <property type="component" value="Chromosome 25"/>
</dbReference>
<dbReference type="SUPFAM" id="SSF48371">
    <property type="entry name" value="ARM repeat"/>
    <property type="match status" value="1"/>
</dbReference>
<dbReference type="InterPro" id="IPR016024">
    <property type="entry name" value="ARM-type_fold"/>
</dbReference>
<reference evidence="2" key="1">
    <citation type="submission" date="2021-08" db="EMBL/GenBank/DDBJ databases">
        <title>WGS assembly of Ceratopteris richardii.</title>
        <authorList>
            <person name="Marchant D.B."/>
            <person name="Chen G."/>
            <person name="Jenkins J."/>
            <person name="Shu S."/>
            <person name="Leebens-Mack J."/>
            <person name="Grimwood J."/>
            <person name="Schmutz J."/>
            <person name="Soltis P."/>
            <person name="Soltis D."/>
            <person name="Chen Z.-H."/>
        </authorList>
    </citation>
    <scope>NUCLEOTIDE SEQUENCE</scope>
    <source>
        <strain evidence="2">Whitten #5841</strain>
        <tissue evidence="2">Leaf</tissue>
    </source>
</reference>
<evidence type="ECO:0000256" key="1">
    <source>
        <dbReference type="SAM" id="MobiDB-lite"/>
    </source>
</evidence>
<dbReference type="PANTHER" id="PTHR34065">
    <property type="entry name" value="CELL DIVISION CONTROL PROTEIN 14"/>
    <property type="match status" value="1"/>
</dbReference>
<proteinExistence type="predicted"/>
<feature type="compositionally biased region" description="Low complexity" evidence="1">
    <location>
        <begin position="33"/>
        <end position="46"/>
    </location>
</feature>
<organism evidence="2 3">
    <name type="scientific">Ceratopteris richardii</name>
    <name type="common">Triangle waterfern</name>
    <dbReference type="NCBI Taxonomy" id="49495"/>
    <lineage>
        <taxon>Eukaryota</taxon>
        <taxon>Viridiplantae</taxon>
        <taxon>Streptophyta</taxon>
        <taxon>Embryophyta</taxon>
        <taxon>Tracheophyta</taxon>
        <taxon>Polypodiopsida</taxon>
        <taxon>Polypodiidae</taxon>
        <taxon>Polypodiales</taxon>
        <taxon>Pteridineae</taxon>
        <taxon>Pteridaceae</taxon>
        <taxon>Parkerioideae</taxon>
        <taxon>Ceratopteris</taxon>
    </lineage>
</organism>
<dbReference type="PANTHER" id="PTHR34065:SF1">
    <property type="entry name" value="CELL DIVISION CONTROL PROTEIN 14"/>
    <property type="match status" value="1"/>
</dbReference>